<accession>A0A4P7XGJ3</accession>
<dbReference type="AlphaFoldDB" id="A0A4P7XGJ3"/>
<name>A0A4P7XGJ3_9ALTE</name>
<evidence type="ECO:0000313" key="2">
    <source>
        <dbReference type="Proteomes" id="UP000298049"/>
    </source>
</evidence>
<dbReference type="Proteomes" id="UP000298049">
    <property type="component" value="Chromosome"/>
</dbReference>
<dbReference type="EMBL" id="CP031093">
    <property type="protein sequence ID" value="QCF25753.1"/>
    <property type="molecule type" value="Genomic_DNA"/>
</dbReference>
<sequence>MRLPQFIDIEFAESEGRLIPVAAAWSLEDGRIKAVVIMPDESWLPDDPEDLSVDMTRLQEHGVPAIDAVQEMTMDLADRTVFCDGVDPDEELVELLYAAFGQDPNFEVAPISNLINTLSVDEIDDRRRELCQEHDLEPELPEATVLSLLLLTADCGELPQPE</sequence>
<organism evidence="1 2">
    <name type="scientific">Hydrocarboniclastica marina</name>
    <dbReference type="NCBI Taxonomy" id="2259620"/>
    <lineage>
        <taxon>Bacteria</taxon>
        <taxon>Pseudomonadati</taxon>
        <taxon>Pseudomonadota</taxon>
        <taxon>Gammaproteobacteria</taxon>
        <taxon>Alteromonadales</taxon>
        <taxon>Alteromonadaceae</taxon>
        <taxon>Hydrocarboniclastica</taxon>
    </lineage>
</organism>
<protein>
    <submittedName>
        <fullName evidence="1">Uncharacterized protein</fullName>
    </submittedName>
</protein>
<keyword evidence="2" id="KW-1185">Reference proteome</keyword>
<dbReference type="KEGG" id="hmi:soil367_07380"/>
<dbReference type="OrthoDB" id="6367287at2"/>
<gene>
    <name evidence="1" type="ORF">soil367_07380</name>
</gene>
<proteinExistence type="predicted"/>
<dbReference type="RefSeq" id="WP_136548358.1">
    <property type="nucleotide sequence ID" value="NZ_CP031093.1"/>
</dbReference>
<evidence type="ECO:0000313" key="1">
    <source>
        <dbReference type="EMBL" id="QCF25753.1"/>
    </source>
</evidence>
<reference evidence="1 2" key="1">
    <citation type="submission" date="2018-07" db="EMBL/GenBank/DDBJ databases">
        <title>Marsedoiliclastica nanhaica gen. nov. sp. nov., a novel marine hydrocarbonoclastic bacterium isolated from an in-situ enriched hydrocarbon-degrading consortium in deep-sea sediment.</title>
        <authorList>
            <person name="Dong C."/>
            <person name="Ma T."/>
            <person name="Liu R."/>
            <person name="Shao Z."/>
        </authorList>
    </citation>
    <scope>NUCLEOTIDE SEQUENCE [LARGE SCALE GENOMIC DNA]</scope>
    <source>
        <strain evidence="2">soil36-7</strain>
    </source>
</reference>